<dbReference type="Proteomes" id="UP000662782">
    <property type="component" value="Segment"/>
</dbReference>
<proteinExistence type="predicted"/>
<accession>A0A873WNI0</accession>
<evidence type="ECO:0000313" key="3">
    <source>
        <dbReference type="Proteomes" id="UP000662782"/>
    </source>
</evidence>
<organism evidence="2 3">
    <name type="scientific">Klebsiella phage Miami</name>
    <dbReference type="NCBI Taxonomy" id="2767581"/>
    <lineage>
        <taxon>Viruses</taxon>
        <taxon>Duplodnaviria</taxon>
        <taxon>Heunggongvirae</taxon>
        <taxon>Uroviricota</taxon>
        <taxon>Caudoviricetes</taxon>
        <taxon>Chimalliviridae</taxon>
        <taxon>Miamivirus</taxon>
        <taxon>Miamivirus miami</taxon>
    </lineage>
</organism>
<name>A0A873WNI0_9CAUD</name>
<sequence length="185" mass="20156">MKRLYLLLILLGLSFSSLARVDIVLVCNKVGETKGTGVVKPTLYNTDINYFIISKNKISLLNGRYGGVLMELPFFLFHDKGKIEGSGTAGYDKIDLGFTNGDLVINLTRFTKFIATPDNKENKVDKTIEFSECYILDRIITPDVEEAVPFSETDNSDVKGRRGPGPGPGPANPGGHPNGPPGPPR</sequence>
<gene>
    <name evidence="2" type="ORF">CPT_Miami_136</name>
</gene>
<dbReference type="EMBL" id="MT701590">
    <property type="protein sequence ID" value="QPB09231.1"/>
    <property type="molecule type" value="Genomic_DNA"/>
</dbReference>
<reference evidence="2 3" key="1">
    <citation type="submission" date="2020-07" db="EMBL/GenBank/DDBJ databases">
        <title>Complete genome sequence of Klebsiella pneumoniae phage Miami.</title>
        <authorList>
            <person name="Mora D.A."/>
            <person name="Lessor L."/>
            <person name="Gill J."/>
            <person name="Liu M."/>
        </authorList>
    </citation>
    <scope>NUCLEOTIDE SEQUENCE [LARGE SCALE GENOMIC DNA]</scope>
</reference>
<protein>
    <submittedName>
        <fullName evidence="2">Uncharacterized protein</fullName>
    </submittedName>
</protein>
<evidence type="ECO:0000256" key="1">
    <source>
        <dbReference type="SAM" id="MobiDB-lite"/>
    </source>
</evidence>
<keyword evidence="3" id="KW-1185">Reference proteome</keyword>
<evidence type="ECO:0000313" key="2">
    <source>
        <dbReference type="EMBL" id="QPB09231.1"/>
    </source>
</evidence>
<feature type="region of interest" description="Disordered" evidence="1">
    <location>
        <begin position="146"/>
        <end position="185"/>
    </location>
</feature>